<keyword evidence="3" id="KW-1185">Reference proteome</keyword>
<keyword evidence="1" id="KW-0472">Membrane</keyword>
<evidence type="ECO:0000313" key="2">
    <source>
        <dbReference type="EMBL" id="GMA23563.1"/>
    </source>
</evidence>
<proteinExistence type="predicted"/>
<reference evidence="3" key="1">
    <citation type="journal article" date="2019" name="Int. J. Syst. Evol. Microbiol.">
        <title>The Global Catalogue of Microorganisms (GCM) 10K type strain sequencing project: providing services to taxonomists for standard genome sequencing and annotation.</title>
        <authorList>
            <consortium name="The Broad Institute Genomics Platform"/>
            <consortium name="The Broad Institute Genome Sequencing Center for Infectious Disease"/>
            <person name="Wu L."/>
            <person name="Ma J."/>
        </authorList>
    </citation>
    <scope>NUCLEOTIDE SEQUENCE [LARGE SCALE GENOMIC DNA]</scope>
    <source>
        <strain evidence="3">NBRC 106348</strain>
    </source>
</reference>
<gene>
    <name evidence="2" type="ORF">GCM10025864_13220</name>
</gene>
<keyword evidence="1" id="KW-0812">Transmembrane</keyword>
<evidence type="ECO:0000313" key="3">
    <source>
        <dbReference type="Proteomes" id="UP001157091"/>
    </source>
</evidence>
<comment type="caution">
    <text evidence="2">The sequence shown here is derived from an EMBL/GenBank/DDBJ whole genome shotgun (WGS) entry which is preliminary data.</text>
</comment>
<dbReference type="Proteomes" id="UP001157091">
    <property type="component" value="Unassembled WGS sequence"/>
</dbReference>
<feature type="transmembrane region" description="Helical" evidence="1">
    <location>
        <begin position="82"/>
        <end position="101"/>
    </location>
</feature>
<accession>A0ABQ6HYJ3</accession>
<dbReference type="EMBL" id="BSUK01000001">
    <property type="protein sequence ID" value="GMA23563.1"/>
    <property type="molecule type" value="Genomic_DNA"/>
</dbReference>
<feature type="transmembrane region" description="Helical" evidence="1">
    <location>
        <begin position="136"/>
        <end position="156"/>
    </location>
</feature>
<organism evidence="2 3">
    <name type="scientific">Luteimicrobium album</name>
    <dbReference type="NCBI Taxonomy" id="1054550"/>
    <lineage>
        <taxon>Bacteria</taxon>
        <taxon>Bacillati</taxon>
        <taxon>Actinomycetota</taxon>
        <taxon>Actinomycetes</taxon>
        <taxon>Micrococcales</taxon>
        <taxon>Luteimicrobium</taxon>
    </lineage>
</organism>
<evidence type="ECO:0008006" key="4">
    <source>
        <dbReference type="Google" id="ProtNLM"/>
    </source>
</evidence>
<evidence type="ECO:0000256" key="1">
    <source>
        <dbReference type="SAM" id="Phobius"/>
    </source>
</evidence>
<protein>
    <recommendedName>
        <fullName evidence="4">DUF1772 domain-containing protein</fullName>
    </recommendedName>
</protein>
<feature type="transmembrane region" description="Helical" evidence="1">
    <location>
        <begin position="57"/>
        <end position="76"/>
    </location>
</feature>
<name>A0ABQ6HYJ3_9MICO</name>
<sequence>MELASYLIAVVAVLCAGMIYGTDASGALVLRPTYARLDDRALVAVTGFGHYYGDRRFPIPGVLSVVATVLAGVAAAVAGRGWATVAAAVATVALVTWLVIYKVVAAPINKRLTAAAFAGEVPADARALQDRWESVVTLRFVLQGVAVAALCGVLALP</sequence>
<dbReference type="RefSeq" id="WP_284292549.1">
    <property type="nucleotide sequence ID" value="NZ_BSUK01000001.1"/>
</dbReference>
<feature type="transmembrane region" description="Helical" evidence="1">
    <location>
        <begin position="6"/>
        <end position="30"/>
    </location>
</feature>
<keyword evidence="1" id="KW-1133">Transmembrane helix</keyword>